<name>A0A845MIF9_9PROT</name>
<keyword evidence="1 2" id="KW-0808">Transferase</keyword>
<dbReference type="InterPro" id="IPR050483">
    <property type="entry name" value="CoA-transferase_III_domain"/>
</dbReference>
<evidence type="ECO:0000256" key="1">
    <source>
        <dbReference type="ARBA" id="ARBA00022679"/>
    </source>
</evidence>
<dbReference type="AlphaFoldDB" id="A0A845MIF9"/>
<dbReference type="EMBL" id="WTVA01000015">
    <property type="protein sequence ID" value="MZR23599.1"/>
    <property type="molecule type" value="Genomic_DNA"/>
</dbReference>
<sequence>MSSKGALSGLKVIDLSRVLGGPFCTQILGDHGADIIKVEPPQGDETRGWGPPYNEAGLAAYYSGTNRNKRSIALDIRQEDGKNILLKLLEDADVLIENFKTGSLEKWGLGYEDVLSKKFPRLIHCRVTGFGADGPFGGFPGYDAVIQAWAGLISVNGSPDSGQVRIGIPLVDLGTGMNAAIGILMAVNERHVSGKGQSVEASLYDTGIQLQHPHAPNYLMSGNAPKLTGNSHPNIAPYDLYPTRTTPVFLGVGNHGQFTKLCASLGAPELSSDPRFADNSLRVANREALNDALTALFADKDGVEVATQLLAAGVPAGAAMSVPEAINHPHTRHRNMVVEMDGYSGTGVAVKLSRTPGSAKSAPPAFGAQGRDILKEHGFSDGEIESFLTGGVLWEQPKQ</sequence>
<dbReference type="Gene3D" id="3.30.1540.10">
    <property type="entry name" value="formyl-coa transferase, domain 3"/>
    <property type="match status" value="1"/>
</dbReference>
<dbReference type="InterPro" id="IPR044855">
    <property type="entry name" value="CoA-Trfase_III_dom3_sf"/>
</dbReference>
<protein>
    <submittedName>
        <fullName evidence="2">CoA transferase</fullName>
    </submittedName>
</protein>
<proteinExistence type="predicted"/>
<comment type="caution">
    <text evidence="2">The sequence shown here is derived from an EMBL/GenBank/DDBJ whole genome shotgun (WGS) entry which is preliminary data.</text>
</comment>
<dbReference type="Pfam" id="PF02515">
    <property type="entry name" value="CoA_transf_3"/>
    <property type="match status" value="1"/>
</dbReference>
<dbReference type="InterPro" id="IPR023606">
    <property type="entry name" value="CoA-Trfase_III_dom_1_sf"/>
</dbReference>
<keyword evidence="3" id="KW-1185">Reference proteome</keyword>
<evidence type="ECO:0000313" key="3">
    <source>
        <dbReference type="Proteomes" id="UP000445696"/>
    </source>
</evidence>
<dbReference type="PANTHER" id="PTHR48207:SF3">
    <property type="entry name" value="SUCCINATE--HYDROXYMETHYLGLUTARATE COA-TRANSFERASE"/>
    <property type="match status" value="1"/>
</dbReference>
<dbReference type="RefSeq" id="WP_161340054.1">
    <property type="nucleotide sequence ID" value="NZ_JBHSDG010000003.1"/>
</dbReference>
<dbReference type="InterPro" id="IPR003673">
    <property type="entry name" value="CoA-Trfase_fam_III"/>
</dbReference>
<dbReference type="GO" id="GO:0008410">
    <property type="term" value="F:CoA-transferase activity"/>
    <property type="evidence" value="ECO:0007669"/>
    <property type="project" value="TreeGrafter"/>
</dbReference>
<dbReference type="PANTHER" id="PTHR48207">
    <property type="entry name" value="SUCCINATE--HYDROXYMETHYLGLUTARATE COA-TRANSFERASE"/>
    <property type="match status" value="1"/>
</dbReference>
<dbReference type="OrthoDB" id="9781472at2"/>
<dbReference type="Gene3D" id="3.40.50.10540">
    <property type="entry name" value="Crotonobetainyl-coa:carnitine coa-transferase, domain 1"/>
    <property type="match status" value="1"/>
</dbReference>
<reference evidence="2 3" key="1">
    <citation type="journal article" date="2014" name="Int. J. Syst. Evol. Microbiol.">
        <title>Sneathiella chungangensis sp. nov., isolated from a marine sand, and emended description of the genus Sneathiella.</title>
        <authorList>
            <person name="Siamphan C."/>
            <person name="Kim H."/>
            <person name="Lee J.S."/>
            <person name="Kim W."/>
        </authorList>
    </citation>
    <scope>NUCLEOTIDE SEQUENCE [LARGE SCALE GENOMIC DNA]</scope>
    <source>
        <strain evidence="2 3">KCTC 32476</strain>
    </source>
</reference>
<dbReference type="Proteomes" id="UP000445696">
    <property type="component" value="Unassembled WGS sequence"/>
</dbReference>
<accession>A0A845MIF9</accession>
<evidence type="ECO:0000313" key="2">
    <source>
        <dbReference type="EMBL" id="MZR23599.1"/>
    </source>
</evidence>
<gene>
    <name evidence="2" type="ORF">GQF03_14765</name>
</gene>
<organism evidence="2 3">
    <name type="scientific">Sneathiella chungangensis</name>
    <dbReference type="NCBI Taxonomy" id="1418234"/>
    <lineage>
        <taxon>Bacteria</taxon>
        <taxon>Pseudomonadati</taxon>
        <taxon>Pseudomonadota</taxon>
        <taxon>Alphaproteobacteria</taxon>
        <taxon>Sneathiellales</taxon>
        <taxon>Sneathiellaceae</taxon>
        <taxon>Sneathiella</taxon>
    </lineage>
</organism>
<dbReference type="SUPFAM" id="SSF89796">
    <property type="entry name" value="CoA-transferase family III (CaiB/BaiF)"/>
    <property type="match status" value="1"/>
</dbReference>